<proteinExistence type="predicted"/>
<protein>
    <submittedName>
        <fullName evidence="1">Uncharacterized protein</fullName>
    </submittedName>
</protein>
<evidence type="ECO:0000313" key="2">
    <source>
        <dbReference type="Proteomes" id="UP000093000"/>
    </source>
</evidence>
<name>A0A1C7MU41_9FUNG</name>
<feature type="non-terminal residue" evidence="1">
    <location>
        <position position="170"/>
    </location>
</feature>
<dbReference type="InParanoid" id="A0A1C7MU41"/>
<evidence type="ECO:0000313" key="1">
    <source>
        <dbReference type="EMBL" id="OBZ80342.1"/>
    </source>
</evidence>
<dbReference type="Proteomes" id="UP000093000">
    <property type="component" value="Unassembled WGS sequence"/>
</dbReference>
<dbReference type="EMBL" id="LUGH01002249">
    <property type="protein sequence ID" value="OBZ80342.1"/>
    <property type="molecule type" value="Genomic_DNA"/>
</dbReference>
<comment type="caution">
    <text evidence="1">The sequence shown here is derived from an EMBL/GenBank/DDBJ whole genome shotgun (WGS) entry which is preliminary data.</text>
</comment>
<accession>A0A1C7MU41</accession>
<gene>
    <name evidence="1" type="ORF">A0J61_11609</name>
</gene>
<reference evidence="1 2" key="1">
    <citation type="submission" date="2016-03" db="EMBL/GenBank/DDBJ databases">
        <title>Choanephora cucurbitarum.</title>
        <authorList>
            <person name="Min B."/>
            <person name="Park H."/>
            <person name="Park J.-H."/>
            <person name="Shin H.-D."/>
            <person name="Choi I.-G."/>
        </authorList>
    </citation>
    <scope>NUCLEOTIDE SEQUENCE [LARGE SCALE GENOMIC DNA]</scope>
    <source>
        <strain evidence="1 2">KUS-F28377</strain>
    </source>
</reference>
<keyword evidence="2" id="KW-1185">Reference proteome</keyword>
<sequence>MVVVFVWSRQIIQQQSVLNSFKNYPLGYTGSRAQLREKFEEVDFDQLGQQDNVVVNNKVILSARLWKGSTVFQSKWHYGKRDPRQSNHSMVLPTILILSRSSKMSWYVGDVVVYLEHKHQNQVYYLAVISVAKRSRLDKFNVLVITLFDENEAKKVIVCTVEDIISLAGF</sequence>
<dbReference type="AlphaFoldDB" id="A0A1C7MU41"/>
<organism evidence="1 2">
    <name type="scientific">Choanephora cucurbitarum</name>
    <dbReference type="NCBI Taxonomy" id="101091"/>
    <lineage>
        <taxon>Eukaryota</taxon>
        <taxon>Fungi</taxon>
        <taxon>Fungi incertae sedis</taxon>
        <taxon>Mucoromycota</taxon>
        <taxon>Mucoromycotina</taxon>
        <taxon>Mucoromycetes</taxon>
        <taxon>Mucorales</taxon>
        <taxon>Mucorineae</taxon>
        <taxon>Choanephoraceae</taxon>
        <taxon>Choanephoroideae</taxon>
        <taxon>Choanephora</taxon>
    </lineage>
</organism>